<reference evidence="2 3" key="1">
    <citation type="journal article" date="2014" name="Gut Pathog.">
        <title>Gene clusters of Hafnia alvei strain FB1 important in survival and pathogenesis: a draft genome perspective.</title>
        <authorList>
            <person name="Tan J.Y."/>
            <person name="Yin W.F."/>
            <person name="Chan K.G."/>
        </authorList>
    </citation>
    <scope>NUCLEOTIDE SEQUENCE [LARGE SCALE GENOMIC DNA]</scope>
    <source>
        <strain evidence="2 3">FB1</strain>
    </source>
</reference>
<dbReference type="AlphaFoldDB" id="A0A097R040"/>
<evidence type="ECO:0000313" key="3">
    <source>
        <dbReference type="Proteomes" id="UP000029986"/>
    </source>
</evidence>
<dbReference type="eggNOG" id="COG2888">
    <property type="taxonomic scope" value="Bacteria"/>
</dbReference>
<feature type="coiled-coil region" evidence="1">
    <location>
        <begin position="12"/>
        <end position="46"/>
    </location>
</feature>
<dbReference type="GeneID" id="56890919"/>
<keyword evidence="3" id="KW-1185">Reference proteome</keyword>
<organism evidence="2 3">
    <name type="scientific">Hafnia alvei FB1</name>
    <dbReference type="NCBI Taxonomy" id="1453496"/>
    <lineage>
        <taxon>Bacteria</taxon>
        <taxon>Pseudomonadati</taxon>
        <taxon>Pseudomonadota</taxon>
        <taxon>Gammaproteobacteria</taxon>
        <taxon>Enterobacterales</taxon>
        <taxon>Hafniaceae</taxon>
        <taxon>Hafnia</taxon>
    </lineage>
</organism>
<dbReference type="KEGG" id="hav:AT03_06555"/>
<keyword evidence="1" id="KW-0175">Coiled coil</keyword>
<dbReference type="InterPro" id="IPR009912">
    <property type="entry name" value="DUF1451"/>
</dbReference>
<accession>A0A097R040</accession>
<protein>
    <recommendedName>
        <fullName evidence="4">Zinc ribbon-containing protein</fullName>
    </recommendedName>
</protein>
<dbReference type="EMBL" id="CP009706">
    <property type="protein sequence ID" value="AIU72089.1"/>
    <property type="molecule type" value="Genomic_DNA"/>
</dbReference>
<evidence type="ECO:0000256" key="1">
    <source>
        <dbReference type="SAM" id="Coils"/>
    </source>
</evidence>
<dbReference type="PATRIC" id="fig|1453496.5.peg.1315"/>
<dbReference type="Proteomes" id="UP000029986">
    <property type="component" value="Chromosome"/>
</dbReference>
<evidence type="ECO:0000313" key="2">
    <source>
        <dbReference type="EMBL" id="AIU72089.1"/>
    </source>
</evidence>
<proteinExistence type="predicted"/>
<evidence type="ECO:0008006" key="4">
    <source>
        <dbReference type="Google" id="ProtNLM"/>
    </source>
</evidence>
<dbReference type="Pfam" id="PF07295">
    <property type="entry name" value="DUF1451"/>
    <property type="match status" value="1"/>
</dbReference>
<dbReference type="NCBIfam" id="NF008261">
    <property type="entry name" value="PRK11032.1"/>
    <property type="match status" value="1"/>
</dbReference>
<dbReference type="OrthoDB" id="3174978at2"/>
<dbReference type="RefSeq" id="WP_025800655.1">
    <property type="nucleotide sequence ID" value="NZ_CP009706.1"/>
</dbReference>
<gene>
    <name evidence="2" type="ORF">AT03_06555</name>
</gene>
<dbReference type="HOGENOM" id="CLU_101353_1_0_6"/>
<sequence length="160" mass="18814">MNKVAQYYRQWVAALTERLKNGERDIDALIESAEKHLNKAEDLTHDEVEQIKLAVRRDLEEFARSYQESKDELTDSVFMRVIKESLWQELADITDKTQLEWREVFKDVSHHGVYHSGEVVGLGHLVCEKCHYTLDFYTPEVLPLCPKCGHDQFHRKPFQP</sequence>
<name>A0A097R040_HAFAL</name>